<feature type="compositionally biased region" description="Polar residues" evidence="1">
    <location>
        <begin position="63"/>
        <end position="74"/>
    </location>
</feature>
<name>A0A6J4RSY9_9ACTN</name>
<evidence type="ECO:0000313" key="2">
    <source>
        <dbReference type="EMBL" id="CAA9480847.1"/>
    </source>
</evidence>
<proteinExistence type="predicted"/>
<feature type="region of interest" description="Disordered" evidence="1">
    <location>
        <begin position="48"/>
        <end position="108"/>
    </location>
</feature>
<dbReference type="EMBL" id="CADCVU010000012">
    <property type="protein sequence ID" value="CAA9480847.1"/>
    <property type="molecule type" value="Genomic_DNA"/>
</dbReference>
<accession>A0A6J4RSY9</accession>
<evidence type="ECO:0000256" key="1">
    <source>
        <dbReference type="SAM" id="MobiDB-lite"/>
    </source>
</evidence>
<feature type="region of interest" description="Disordered" evidence="1">
    <location>
        <begin position="132"/>
        <end position="152"/>
    </location>
</feature>
<gene>
    <name evidence="2" type="ORF">AVDCRST_MAG45-161</name>
</gene>
<reference evidence="2" key="1">
    <citation type="submission" date="2020-02" db="EMBL/GenBank/DDBJ databases">
        <authorList>
            <person name="Meier V. D."/>
        </authorList>
    </citation>
    <scope>NUCLEOTIDE SEQUENCE</scope>
    <source>
        <strain evidence="2">AVDCRST_MAG45</strain>
    </source>
</reference>
<feature type="compositionally biased region" description="Polar residues" evidence="1">
    <location>
        <begin position="86"/>
        <end position="96"/>
    </location>
</feature>
<dbReference type="AlphaFoldDB" id="A0A6J4RSY9"/>
<organism evidence="2">
    <name type="scientific">uncultured Solirubrobacterales bacterium</name>
    <dbReference type="NCBI Taxonomy" id="768556"/>
    <lineage>
        <taxon>Bacteria</taxon>
        <taxon>Bacillati</taxon>
        <taxon>Actinomycetota</taxon>
        <taxon>Thermoleophilia</taxon>
        <taxon>Solirubrobacterales</taxon>
        <taxon>environmental samples</taxon>
    </lineage>
</organism>
<evidence type="ECO:0008006" key="3">
    <source>
        <dbReference type="Google" id="ProtNLM"/>
    </source>
</evidence>
<protein>
    <recommendedName>
        <fullName evidence="3">GAF domain-containing protein</fullName>
    </recommendedName>
</protein>
<sequence>MTTIEPRRTTKRNARRLGELAQNSTAERVLEAVREFLDMDVAYATEGVEGDQSFRALEGDTVPSASTRGSSCRSTRPIASGFSQGGFPNSFPTCAPTTRGLAGGDRSGRRRSLRVVPLIFSNGEHCGTLVSRPGHPGLRRLSRHGERPPPGRALDPALARAENERGIGAQFCPVSARALLEVLEPR</sequence>